<name>A0A3F3QL47_9EURO</name>
<proteinExistence type="predicted"/>
<reference evidence="1 2" key="1">
    <citation type="submission" date="2018-07" db="EMBL/GenBank/DDBJ databases">
        <title>The genomes of Aspergillus section Nigri reveals drivers in fungal speciation.</title>
        <authorList>
            <consortium name="DOE Joint Genome Institute"/>
            <person name="Vesth T.C."/>
            <person name="Nybo J."/>
            <person name="Theobald S."/>
            <person name="Brandl J."/>
            <person name="Frisvad J.C."/>
            <person name="Nielsen K.F."/>
            <person name="Lyhne E.K."/>
            <person name="Kogle M.E."/>
            <person name="Kuo A."/>
            <person name="Riley R."/>
            <person name="Clum A."/>
            <person name="Nolan M."/>
            <person name="Lipzen A."/>
            <person name="Salamov A."/>
            <person name="Henrissat B."/>
            <person name="Wiebenga A."/>
            <person name="De vries R.P."/>
            <person name="Grigoriev I.V."/>
            <person name="Mortensen U.H."/>
            <person name="Andersen M.R."/>
            <person name="Baker S.E."/>
        </authorList>
    </citation>
    <scope>NUCLEOTIDE SEQUENCE [LARGE SCALE GENOMIC DNA]</scope>
    <source>
        <strain evidence="1 2">CBS 139.54b</strain>
    </source>
</reference>
<keyword evidence="2" id="KW-1185">Reference proteome</keyword>
<dbReference type="AlphaFoldDB" id="A0A3F3QL47"/>
<evidence type="ECO:0000313" key="1">
    <source>
        <dbReference type="EMBL" id="RDH39750.1"/>
    </source>
</evidence>
<gene>
    <name evidence="1" type="ORF">BDQ94DRAFT_133606</name>
</gene>
<dbReference type="Proteomes" id="UP000253729">
    <property type="component" value="Unassembled WGS sequence"/>
</dbReference>
<sequence>MLVEPLIRTDWPVCACKPPPHLVGPEAVAKNRNRSALQPSLAPSQSLVVLAQSNLPSAFQPSALSHGSVFGWPCILPL</sequence>
<evidence type="ECO:0000313" key="2">
    <source>
        <dbReference type="Proteomes" id="UP000253729"/>
    </source>
</evidence>
<dbReference type="GeneID" id="38132673"/>
<accession>A0A3F3QL47</accession>
<organism evidence="1 2">
    <name type="scientific">Aspergillus welwitschiae</name>
    <dbReference type="NCBI Taxonomy" id="1341132"/>
    <lineage>
        <taxon>Eukaryota</taxon>
        <taxon>Fungi</taxon>
        <taxon>Dikarya</taxon>
        <taxon>Ascomycota</taxon>
        <taxon>Pezizomycotina</taxon>
        <taxon>Eurotiomycetes</taxon>
        <taxon>Eurotiomycetidae</taxon>
        <taxon>Eurotiales</taxon>
        <taxon>Aspergillaceae</taxon>
        <taxon>Aspergillus</taxon>
        <taxon>Aspergillus subgen. Circumdati</taxon>
    </lineage>
</organism>
<dbReference type="EMBL" id="KZ852032">
    <property type="protein sequence ID" value="RDH39750.1"/>
    <property type="molecule type" value="Genomic_DNA"/>
</dbReference>
<feature type="non-terminal residue" evidence="1">
    <location>
        <position position="78"/>
    </location>
</feature>
<protein>
    <submittedName>
        <fullName evidence="1">Uncharacterized protein</fullName>
    </submittedName>
</protein>
<dbReference type="RefSeq" id="XP_026632772.1">
    <property type="nucleotide sequence ID" value="XM_026764317.1"/>
</dbReference>